<gene>
    <name evidence="1" type="ORF">M8009_00630</name>
</gene>
<proteinExistence type="predicted"/>
<protein>
    <recommendedName>
        <fullName evidence="3">Transcriptional regulator</fullName>
    </recommendedName>
</protein>
<evidence type="ECO:0000313" key="2">
    <source>
        <dbReference type="Proteomes" id="UP001165369"/>
    </source>
</evidence>
<accession>A0ABT0SW01</accession>
<keyword evidence="2" id="KW-1185">Reference proteome</keyword>
<reference evidence="1" key="1">
    <citation type="submission" date="2022-05" db="EMBL/GenBank/DDBJ databases">
        <title>Halomonas geminus sp. nov. and Halomonas llamarensis sp. nov. isolated from high-altitude salars of the Atacama Desert.</title>
        <authorList>
            <person name="Hintersatz C."/>
            <person name="Rojas L.A."/>
            <person name="Wei T.-S."/>
            <person name="Kutschke S."/>
            <person name="Lehmann F."/>
            <person name="Jain R."/>
            <person name="Pollmann K."/>
        </authorList>
    </citation>
    <scope>NUCLEOTIDE SEQUENCE</scope>
    <source>
        <strain evidence="1">ATCH28</strain>
    </source>
</reference>
<evidence type="ECO:0008006" key="3">
    <source>
        <dbReference type="Google" id="ProtNLM"/>
    </source>
</evidence>
<organism evidence="1 2">
    <name type="scientific">Halomonas gemina</name>
    <dbReference type="NCBI Taxonomy" id="2945105"/>
    <lineage>
        <taxon>Bacteria</taxon>
        <taxon>Pseudomonadati</taxon>
        <taxon>Pseudomonadota</taxon>
        <taxon>Gammaproteobacteria</taxon>
        <taxon>Oceanospirillales</taxon>
        <taxon>Halomonadaceae</taxon>
        <taxon>Halomonas</taxon>
    </lineage>
</organism>
<dbReference type="RefSeq" id="WP_250058832.1">
    <property type="nucleotide sequence ID" value="NZ_JAMJPK010000001.1"/>
</dbReference>
<dbReference type="EMBL" id="JAMJPK010000001">
    <property type="protein sequence ID" value="MCL7938808.1"/>
    <property type="molecule type" value="Genomic_DNA"/>
</dbReference>
<name>A0ABT0SW01_9GAMM</name>
<evidence type="ECO:0000313" key="1">
    <source>
        <dbReference type="EMBL" id="MCL7938808.1"/>
    </source>
</evidence>
<comment type="caution">
    <text evidence="1">The sequence shown here is derived from an EMBL/GenBank/DDBJ whole genome shotgun (WGS) entry which is preliminary data.</text>
</comment>
<sequence length="85" mass="9469">MTADPGHQVLRALALQANREGSTPLDTIMNHVSGITWSDAEEALQRLQMLGQVRSLSMGHWFITREGLAELRRQTEALAREARDG</sequence>
<dbReference type="Proteomes" id="UP001165369">
    <property type="component" value="Unassembled WGS sequence"/>
</dbReference>